<reference evidence="2 3" key="1">
    <citation type="submission" date="2018-11" db="EMBL/GenBank/DDBJ databases">
        <authorList>
            <consortium name="Pathogen Informatics"/>
        </authorList>
    </citation>
    <scope>NUCLEOTIDE SEQUENCE [LARGE SCALE GENOMIC DNA]</scope>
    <source>
        <strain evidence="2 3">NCTC10327</strain>
    </source>
</reference>
<dbReference type="SUPFAM" id="SSF53098">
    <property type="entry name" value="Ribonuclease H-like"/>
    <property type="match status" value="1"/>
</dbReference>
<dbReference type="PANTHER" id="PTHR47515:SF1">
    <property type="entry name" value="BLR2054 PROTEIN"/>
    <property type="match status" value="1"/>
</dbReference>
<dbReference type="GO" id="GO:0003676">
    <property type="term" value="F:nucleic acid binding"/>
    <property type="evidence" value="ECO:0007669"/>
    <property type="project" value="InterPro"/>
</dbReference>
<dbReference type="Proteomes" id="UP000269974">
    <property type="component" value="Unassembled WGS sequence"/>
</dbReference>
<dbReference type="GO" id="GO:0015074">
    <property type="term" value="P:DNA integration"/>
    <property type="evidence" value="ECO:0007669"/>
    <property type="project" value="InterPro"/>
</dbReference>
<evidence type="ECO:0000259" key="1">
    <source>
        <dbReference type="PROSITE" id="PS50994"/>
    </source>
</evidence>
<protein>
    <submittedName>
        <fullName evidence="2">Integrase core domain protein</fullName>
    </submittedName>
</protein>
<dbReference type="Gene3D" id="3.30.420.10">
    <property type="entry name" value="Ribonuclease H-like superfamily/Ribonuclease H"/>
    <property type="match status" value="1"/>
</dbReference>
<comment type="caution">
    <text evidence="2">The sequence shown here is derived from an EMBL/GenBank/DDBJ whole genome shotgun (WGS) entry which is preliminary data.</text>
</comment>
<proteinExistence type="predicted"/>
<feature type="domain" description="Integrase catalytic" evidence="1">
    <location>
        <begin position="57"/>
        <end position="152"/>
    </location>
</feature>
<organism evidence="2 3">
    <name type="scientific">Actinobaculum suis</name>
    <dbReference type="NCBI Taxonomy" id="1657"/>
    <lineage>
        <taxon>Bacteria</taxon>
        <taxon>Bacillati</taxon>
        <taxon>Actinomycetota</taxon>
        <taxon>Actinomycetes</taxon>
        <taxon>Actinomycetales</taxon>
        <taxon>Actinomycetaceae</taxon>
        <taxon>Actinobaculum</taxon>
    </lineage>
</organism>
<accession>A0A7Z9C7W6</accession>
<dbReference type="PANTHER" id="PTHR47515">
    <property type="entry name" value="LOW CALCIUM RESPONSE LOCUS PROTEIN T"/>
    <property type="match status" value="1"/>
</dbReference>
<dbReference type="InterPro" id="IPR036397">
    <property type="entry name" value="RNaseH_sf"/>
</dbReference>
<dbReference type="AlphaFoldDB" id="A0A7Z9C7W6"/>
<dbReference type="InterPro" id="IPR012337">
    <property type="entry name" value="RNaseH-like_sf"/>
</dbReference>
<name>A0A7Z9C7W6_9ACTO</name>
<gene>
    <name evidence="2" type="ORF">NCTC10327_00390</name>
</gene>
<sequence length="164" mass="18793">MKPSITLYLWVIRCALPAGSSGYPQRRTTTPANATRSLARISTPLCVVVDLGCCVWMVLRMDNGPEFISQELTQWAAKQDTIEAFIPPGMPWHNGFVESFHNRLRDELLEDEMFDDPAHASHCLRLWSERYNKHHPHSSLGFIPPTEYANQWHQTQEGTQTDRS</sequence>
<evidence type="ECO:0000313" key="2">
    <source>
        <dbReference type="EMBL" id="VDG75704.1"/>
    </source>
</evidence>
<evidence type="ECO:0000313" key="3">
    <source>
        <dbReference type="Proteomes" id="UP000269974"/>
    </source>
</evidence>
<dbReference type="EMBL" id="UYIO01000001">
    <property type="protein sequence ID" value="VDG75704.1"/>
    <property type="molecule type" value="Genomic_DNA"/>
</dbReference>
<dbReference type="InterPro" id="IPR001584">
    <property type="entry name" value="Integrase_cat-core"/>
</dbReference>
<dbReference type="Pfam" id="PF13683">
    <property type="entry name" value="rve_3"/>
    <property type="match status" value="1"/>
</dbReference>
<dbReference type="PROSITE" id="PS50994">
    <property type="entry name" value="INTEGRASE"/>
    <property type="match status" value="1"/>
</dbReference>